<dbReference type="InterPro" id="IPR034164">
    <property type="entry name" value="Pepsin-like_dom"/>
</dbReference>
<evidence type="ECO:0000313" key="5">
    <source>
        <dbReference type="Proteomes" id="UP000591131"/>
    </source>
</evidence>
<name>A0A7J6LF79_PERCH</name>
<gene>
    <name evidence="4" type="ORF">FOL47_008243</name>
</gene>
<feature type="chain" id="PRO_5029531387" description="Peptidase A1 domain-containing protein" evidence="2">
    <location>
        <begin position="19"/>
        <end position="592"/>
    </location>
</feature>
<dbReference type="InterPro" id="IPR010736">
    <property type="entry name" value="SHIPPO-rpt"/>
</dbReference>
<dbReference type="Pfam" id="PF00026">
    <property type="entry name" value="Asp"/>
    <property type="match status" value="1"/>
</dbReference>
<evidence type="ECO:0000256" key="1">
    <source>
        <dbReference type="SAM" id="MobiDB-lite"/>
    </source>
</evidence>
<dbReference type="SUPFAM" id="SSF50630">
    <property type="entry name" value="Acid proteases"/>
    <property type="match status" value="1"/>
</dbReference>
<proteinExistence type="predicted"/>
<comment type="caution">
    <text evidence="4">The sequence shown here is derived from an EMBL/GenBank/DDBJ whole genome shotgun (WGS) entry which is preliminary data.</text>
</comment>
<evidence type="ECO:0000256" key="2">
    <source>
        <dbReference type="SAM" id="SignalP"/>
    </source>
</evidence>
<reference evidence="4 5" key="1">
    <citation type="submission" date="2020-04" db="EMBL/GenBank/DDBJ databases">
        <title>Perkinsus chesapeaki whole genome sequence.</title>
        <authorList>
            <person name="Bogema D.R."/>
        </authorList>
    </citation>
    <scope>NUCLEOTIDE SEQUENCE [LARGE SCALE GENOMIC DNA]</scope>
    <source>
        <strain evidence="4">ATCC PRA-425</strain>
    </source>
</reference>
<dbReference type="EMBL" id="JAAPAO010000518">
    <property type="protein sequence ID" value="KAF4657905.1"/>
    <property type="molecule type" value="Genomic_DNA"/>
</dbReference>
<feature type="signal peptide" evidence="2">
    <location>
        <begin position="1"/>
        <end position="18"/>
    </location>
</feature>
<dbReference type="InterPro" id="IPR033121">
    <property type="entry name" value="PEPTIDASE_A1"/>
</dbReference>
<sequence length="592" mass="64803">MWINLHFFVGVLAAVVDSKVLRQAAARIYDLGKTRPPKVYFYTTTWLGGQHENVIIDTSTPYYIDLMKKIYEIVAGPYACQRFYHCYDCPKPCTTIHHPISVSFSDNRTVWIFSRSAQFNFGGAKFDDIKFGLISGFTPAAISDPPVVLGLAPGGVTWYPSIMEQLTTSPSTPVKENVFALYLRPAHPDLEQTGEILLGGGDASLYKKPLQFVPVLRRTPEERASWRVMLKAVQIGVESKVDVNDAVVLDTGSDYIDVPTDELSNFFFEIEYEASKAAGKEVFISYNKLRKAYQVDCQYREYMPTLHFMLVGRTKDVPLSIPFEGYVSKDVPGRGPSALVDSKAANMPGPGAYSSERVSAVVSRFHSSPQFGFGTAPRDPFGRKGGANRTPIPGPGAYTPHSASQSTMYAFGRSSRPSISGSRRLSSPGPGTYNVSGHLGGPSYSTGSRWHCSRSTLSDVPGPGQYQASMANTISGHEKAPSWGFGTSQRPPIGSSSFVSASRLAADSARCPGPGAYELGTCLGPRTQLTQDTELLHLNLAFDLGEGLSAVGKRLVRDRERMEEHIRSSGTKKKYNMKDTFTVLNWVLIDSA</sequence>
<dbReference type="AlphaFoldDB" id="A0A7J6LF79"/>
<feature type="domain" description="Peptidase A1" evidence="3">
    <location>
        <begin position="41"/>
        <end position="374"/>
    </location>
</feature>
<dbReference type="PANTHER" id="PTHR21580">
    <property type="entry name" value="SHIPPO-1-RELATED"/>
    <property type="match status" value="1"/>
</dbReference>
<dbReference type="InterPro" id="IPR051291">
    <property type="entry name" value="CIMAP"/>
</dbReference>
<feature type="region of interest" description="Disordered" evidence="1">
    <location>
        <begin position="373"/>
        <end position="433"/>
    </location>
</feature>
<dbReference type="PANTHER" id="PTHR21580:SF28">
    <property type="entry name" value="BOREALIN N-TERMINAL DOMAIN-CONTAINING PROTEIN-RELATED"/>
    <property type="match status" value="1"/>
</dbReference>
<evidence type="ECO:0000259" key="3">
    <source>
        <dbReference type="PROSITE" id="PS51767"/>
    </source>
</evidence>
<protein>
    <recommendedName>
        <fullName evidence="3">Peptidase A1 domain-containing protein</fullName>
    </recommendedName>
</protein>
<dbReference type="Pfam" id="PF07004">
    <property type="entry name" value="SHIPPO-rpt"/>
    <property type="match status" value="4"/>
</dbReference>
<dbReference type="CDD" id="cd05471">
    <property type="entry name" value="pepsin_like"/>
    <property type="match status" value="1"/>
</dbReference>
<dbReference type="Proteomes" id="UP000591131">
    <property type="component" value="Unassembled WGS sequence"/>
</dbReference>
<feature type="compositionally biased region" description="Low complexity" evidence="1">
    <location>
        <begin position="412"/>
        <end position="431"/>
    </location>
</feature>
<evidence type="ECO:0000313" key="4">
    <source>
        <dbReference type="EMBL" id="KAF4657905.1"/>
    </source>
</evidence>
<dbReference type="PROSITE" id="PS51767">
    <property type="entry name" value="PEPTIDASE_A1"/>
    <property type="match status" value="1"/>
</dbReference>
<keyword evidence="5" id="KW-1185">Reference proteome</keyword>
<organism evidence="4 5">
    <name type="scientific">Perkinsus chesapeaki</name>
    <name type="common">Clam parasite</name>
    <name type="synonym">Perkinsus andrewsi</name>
    <dbReference type="NCBI Taxonomy" id="330153"/>
    <lineage>
        <taxon>Eukaryota</taxon>
        <taxon>Sar</taxon>
        <taxon>Alveolata</taxon>
        <taxon>Perkinsozoa</taxon>
        <taxon>Perkinsea</taxon>
        <taxon>Perkinsida</taxon>
        <taxon>Perkinsidae</taxon>
        <taxon>Perkinsus</taxon>
    </lineage>
</organism>
<keyword evidence="2" id="KW-0732">Signal</keyword>
<dbReference type="InterPro" id="IPR021109">
    <property type="entry name" value="Peptidase_aspartic_dom_sf"/>
</dbReference>
<accession>A0A7J6LF79</accession>
<dbReference type="Gene3D" id="2.40.70.10">
    <property type="entry name" value="Acid Proteases"/>
    <property type="match status" value="2"/>
</dbReference>
<dbReference type="OrthoDB" id="429991at2759"/>